<dbReference type="EnsemblMetazoa" id="PPAI005722-RA">
    <property type="protein sequence ID" value="PPAI005722-PA"/>
    <property type="gene ID" value="PPAI005722"/>
</dbReference>
<dbReference type="VEuPathDB" id="VectorBase:PPAI005722"/>
<evidence type="ECO:0000313" key="5">
    <source>
        <dbReference type="EnsemblMetazoa" id="PPAI005722-PA"/>
    </source>
</evidence>
<evidence type="ECO:0000256" key="1">
    <source>
        <dbReference type="ARBA" id="ARBA00004141"/>
    </source>
</evidence>
<accession>A0A1B0DCV1</accession>
<comment type="subcellular location">
    <subcellularLocation>
        <location evidence="1">Membrane</location>
        <topology evidence="1">Multi-pass membrane protein</topology>
    </subcellularLocation>
</comment>
<dbReference type="GO" id="GO:0016020">
    <property type="term" value="C:membrane"/>
    <property type="evidence" value="ECO:0007669"/>
    <property type="project" value="UniProtKB-SubCell"/>
</dbReference>
<evidence type="ECO:0000256" key="4">
    <source>
        <dbReference type="ARBA" id="ARBA00023136"/>
    </source>
</evidence>
<dbReference type="EMBL" id="AJVK01031396">
    <property type="status" value="NOT_ANNOTATED_CDS"/>
    <property type="molecule type" value="Genomic_DNA"/>
</dbReference>
<dbReference type="SUPFAM" id="SSF103473">
    <property type="entry name" value="MFS general substrate transporter"/>
    <property type="match status" value="1"/>
</dbReference>
<dbReference type="PANTHER" id="PTHR23507:SF1">
    <property type="entry name" value="FI18259P1-RELATED"/>
    <property type="match status" value="1"/>
</dbReference>
<dbReference type="PANTHER" id="PTHR23507">
    <property type="entry name" value="ZGC:174356"/>
    <property type="match status" value="1"/>
</dbReference>
<evidence type="ECO:0000256" key="2">
    <source>
        <dbReference type="ARBA" id="ARBA00022692"/>
    </source>
</evidence>
<evidence type="ECO:0000313" key="6">
    <source>
        <dbReference type="Proteomes" id="UP000092462"/>
    </source>
</evidence>
<evidence type="ECO:0000256" key="3">
    <source>
        <dbReference type="ARBA" id="ARBA00022989"/>
    </source>
</evidence>
<evidence type="ECO:0008006" key="7">
    <source>
        <dbReference type="Google" id="ProtNLM"/>
    </source>
</evidence>
<organism evidence="5 6">
    <name type="scientific">Phlebotomus papatasi</name>
    <name type="common">Sandfly</name>
    <dbReference type="NCBI Taxonomy" id="29031"/>
    <lineage>
        <taxon>Eukaryota</taxon>
        <taxon>Metazoa</taxon>
        <taxon>Ecdysozoa</taxon>
        <taxon>Arthropoda</taxon>
        <taxon>Hexapoda</taxon>
        <taxon>Insecta</taxon>
        <taxon>Pterygota</taxon>
        <taxon>Neoptera</taxon>
        <taxon>Endopterygota</taxon>
        <taxon>Diptera</taxon>
        <taxon>Nematocera</taxon>
        <taxon>Psychodoidea</taxon>
        <taxon>Psychodidae</taxon>
        <taxon>Phlebotomus</taxon>
        <taxon>Phlebotomus</taxon>
    </lineage>
</organism>
<name>A0A1B0DCV1_PHLPP</name>
<dbReference type="InterPro" id="IPR036259">
    <property type="entry name" value="MFS_trans_sf"/>
</dbReference>
<dbReference type="AlphaFoldDB" id="A0A1B0DCV1"/>
<proteinExistence type="predicted"/>
<keyword evidence="4" id="KW-0472">Membrane</keyword>
<dbReference type="GO" id="GO:0022857">
    <property type="term" value="F:transmembrane transporter activity"/>
    <property type="evidence" value="ECO:0007669"/>
    <property type="project" value="TreeGrafter"/>
</dbReference>
<protein>
    <recommendedName>
        <fullName evidence="7">Major facilitator superfamily associated domain-containing protein</fullName>
    </recommendedName>
</protein>
<dbReference type="Gene3D" id="1.20.1250.20">
    <property type="entry name" value="MFS general substrate transporter like domains"/>
    <property type="match status" value="1"/>
</dbReference>
<sequence>MYSIALFYGFFCVKEPRRDVVKVPKDSEKNALLDFFDKENVVETFTVAFQRSQQSPRSYADSEFSVFYLFTRYRFNWSEVEFSFFSTYGMITHFIGTSFSVGVFSRLLKLDDALIGVISCMSKILSSFVYAFAVTEWQLYLGPIVEFLNGTSFIAMRSIASKLVNSDQLGKLNSLIGVAEALMPL</sequence>
<dbReference type="VEuPathDB" id="VectorBase:PPAPM1_010620"/>
<keyword evidence="2" id="KW-0812">Transmembrane</keyword>
<reference evidence="5" key="1">
    <citation type="submission" date="2022-08" db="UniProtKB">
        <authorList>
            <consortium name="EnsemblMetazoa"/>
        </authorList>
    </citation>
    <scope>IDENTIFICATION</scope>
    <source>
        <strain evidence="5">Israel</strain>
    </source>
</reference>
<dbReference type="Proteomes" id="UP000092462">
    <property type="component" value="Unassembled WGS sequence"/>
</dbReference>
<keyword evidence="3" id="KW-1133">Transmembrane helix</keyword>
<keyword evidence="6" id="KW-1185">Reference proteome</keyword>